<dbReference type="GO" id="GO:0008061">
    <property type="term" value="F:chitin binding"/>
    <property type="evidence" value="ECO:0007669"/>
    <property type="project" value="InterPro"/>
</dbReference>
<dbReference type="GO" id="GO:0005576">
    <property type="term" value="C:extracellular region"/>
    <property type="evidence" value="ECO:0007669"/>
    <property type="project" value="InterPro"/>
</dbReference>
<dbReference type="Gene3D" id="2.170.140.10">
    <property type="entry name" value="Chitin binding domain"/>
    <property type="match status" value="1"/>
</dbReference>
<keyword evidence="1" id="KW-0732">Signal</keyword>
<comment type="caution">
    <text evidence="4">The sequence shown here is derived from an EMBL/GenBank/DDBJ whole genome shotgun (WGS) entry which is preliminary data.</text>
</comment>
<dbReference type="InterPro" id="IPR036465">
    <property type="entry name" value="vWFA_dom_sf"/>
</dbReference>
<dbReference type="PROSITE" id="PS50234">
    <property type="entry name" value="VWFA"/>
    <property type="match status" value="4"/>
</dbReference>
<dbReference type="EMBL" id="CAJHNH020006669">
    <property type="protein sequence ID" value="CAG5134012.1"/>
    <property type="molecule type" value="Genomic_DNA"/>
</dbReference>
<dbReference type="PANTHER" id="PTHR24020">
    <property type="entry name" value="COLLAGEN ALPHA"/>
    <property type="match status" value="1"/>
</dbReference>
<dbReference type="InterPro" id="IPR002557">
    <property type="entry name" value="Chitin-bd_dom"/>
</dbReference>
<feature type="domain" description="VWFA" evidence="2">
    <location>
        <begin position="509"/>
        <end position="681"/>
    </location>
</feature>
<feature type="non-terminal residue" evidence="4">
    <location>
        <position position="765"/>
    </location>
</feature>
<feature type="chain" id="PRO_5035948863" evidence="1">
    <location>
        <begin position="33"/>
        <end position="765"/>
    </location>
</feature>
<feature type="domain" description="Chitin-binding type-2" evidence="3">
    <location>
        <begin position="422"/>
        <end position="482"/>
    </location>
</feature>
<dbReference type="CDD" id="cd01450">
    <property type="entry name" value="vWFA_subfamily_ECM"/>
    <property type="match status" value="2"/>
</dbReference>
<evidence type="ECO:0000313" key="4">
    <source>
        <dbReference type="EMBL" id="CAG5134012.1"/>
    </source>
</evidence>
<evidence type="ECO:0000256" key="1">
    <source>
        <dbReference type="SAM" id="SignalP"/>
    </source>
</evidence>
<keyword evidence="5" id="KW-1185">Reference proteome</keyword>
<feature type="domain" description="VWFA" evidence="2">
    <location>
        <begin position="231"/>
        <end position="410"/>
    </location>
</feature>
<dbReference type="InterPro" id="IPR050525">
    <property type="entry name" value="ECM_Assembly_Org"/>
</dbReference>
<dbReference type="Pfam" id="PF00092">
    <property type="entry name" value="VWA"/>
    <property type="match status" value="4"/>
</dbReference>
<dbReference type="SMART" id="SM00327">
    <property type="entry name" value="VWA"/>
    <property type="match status" value="3"/>
</dbReference>
<accession>A0A8S4A139</accession>
<feature type="domain" description="VWFA" evidence="2">
    <location>
        <begin position="42"/>
        <end position="217"/>
    </location>
</feature>
<dbReference type="PRINTS" id="PR00453">
    <property type="entry name" value="VWFADOMAIN"/>
</dbReference>
<reference evidence="4" key="1">
    <citation type="submission" date="2021-04" db="EMBL/GenBank/DDBJ databases">
        <authorList>
            <consortium name="Molecular Ecology Group"/>
        </authorList>
    </citation>
    <scope>NUCLEOTIDE SEQUENCE</scope>
</reference>
<dbReference type="PANTHER" id="PTHR24020:SF20">
    <property type="entry name" value="PH DOMAIN-CONTAINING PROTEIN"/>
    <property type="match status" value="1"/>
</dbReference>
<dbReference type="SMART" id="SM00494">
    <property type="entry name" value="ChtBD2"/>
    <property type="match status" value="1"/>
</dbReference>
<dbReference type="OrthoDB" id="10256829at2759"/>
<dbReference type="SUPFAM" id="SSF53300">
    <property type="entry name" value="vWA-like"/>
    <property type="match status" value="4"/>
</dbReference>
<evidence type="ECO:0000259" key="3">
    <source>
        <dbReference type="PROSITE" id="PS50940"/>
    </source>
</evidence>
<dbReference type="Proteomes" id="UP000678393">
    <property type="component" value="Unassembled WGS sequence"/>
</dbReference>
<sequence length="765" mass="83032">MSRRCSNRTREMTRLLSVAVLAVVYWSSAVLCQTDTCYEKADILFVLDSSGSVLRENFQKQLQFAATFVNRFIVGQARFSVIRFDSSASILFGFNRYTDSTSLKNAILSISYPGGATDTAAALQLARQAAFATSNGARPGVPKIVIVCTDGQSNDPNATAIEAANLKNSNVLVLSIGIGVSVNKEELETIATFPADVFVVIDYNQLLSIVYDYSEMICDEVKLFRCNSQADIYFLLDASSNVGEDAYKKELEYVGNFSKNFDLTNIYIGAATFGGFSVQKVFNIGQFKDQFRLEQDLATALYLGGITETDNALRFVSAQRVYDAASGGRPNAKKILIILTDGHSVTAPQAAKTAAQLRASGLNIIAVGVSKPNITELKTLGGHDVLDVVSNLLIPRVLVERVQSLTADTVCELPQTSIRNVSNVCQEKNLENGIHPHPYNCSQFIMCTFLKTDVMSCPGFEIYDPEYQTCNYPGLVKDPCKDIPNYSPRPTPKPATTLATAPCRKGLLDILLLLDSSDNVGINGFGEELKFAANLAENFHLGQDAVQFAAATFSNAVVDLFNFDKFGNYTPLQRAILGANYLGGAANTNLALKQAVTFLDQSNGGRDGIPKVAVLFSSGRSNDTQATRDEATALKKAGVYVIAVGFSSPDLAELETIASSPADVYLAYEFDSVLKALTRYSNTTCANPAYEDCHGIQFADVIFALDSSTSISPSDYIKQLTFVADVTNSFTVGPQDVRFGALIFSTDTVKLFDLKDFEDPDTIRS</sequence>
<evidence type="ECO:0000313" key="5">
    <source>
        <dbReference type="Proteomes" id="UP000678393"/>
    </source>
</evidence>
<evidence type="ECO:0000259" key="2">
    <source>
        <dbReference type="PROSITE" id="PS50234"/>
    </source>
</evidence>
<dbReference type="SUPFAM" id="SSF57625">
    <property type="entry name" value="Invertebrate chitin-binding proteins"/>
    <property type="match status" value="1"/>
</dbReference>
<dbReference type="InterPro" id="IPR036508">
    <property type="entry name" value="Chitin-bd_dom_sf"/>
</dbReference>
<organism evidence="4 5">
    <name type="scientific">Candidula unifasciata</name>
    <dbReference type="NCBI Taxonomy" id="100452"/>
    <lineage>
        <taxon>Eukaryota</taxon>
        <taxon>Metazoa</taxon>
        <taxon>Spiralia</taxon>
        <taxon>Lophotrochozoa</taxon>
        <taxon>Mollusca</taxon>
        <taxon>Gastropoda</taxon>
        <taxon>Heterobranchia</taxon>
        <taxon>Euthyneura</taxon>
        <taxon>Panpulmonata</taxon>
        <taxon>Eupulmonata</taxon>
        <taxon>Stylommatophora</taxon>
        <taxon>Helicina</taxon>
        <taxon>Helicoidea</taxon>
        <taxon>Geomitridae</taxon>
        <taxon>Candidula</taxon>
    </lineage>
</organism>
<name>A0A8S4A139_9EUPU</name>
<dbReference type="InterPro" id="IPR002035">
    <property type="entry name" value="VWF_A"/>
</dbReference>
<protein>
    <submittedName>
        <fullName evidence="4">Uncharacterized protein</fullName>
    </submittedName>
</protein>
<feature type="signal peptide" evidence="1">
    <location>
        <begin position="1"/>
        <end position="32"/>
    </location>
</feature>
<dbReference type="PROSITE" id="PS50940">
    <property type="entry name" value="CHIT_BIND_II"/>
    <property type="match status" value="1"/>
</dbReference>
<gene>
    <name evidence="4" type="ORF">CUNI_LOCUS19570</name>
</gene>
<dbReference type="Gene3D" id="3.40.50.410">
    <property type="entry name" value="von Willebrand factor, type A domain"/>
    <property type="match status" value="4"/>
</dbReference>
<feature type="domain" description="VWFA" evidence="2">
    <location>
        <begin position="700"/>
        <end position="765"/>
    </location>
</feature>
<dbReference type="Pfam" id="PF01607">
    <property type="entry name" value="CBM_14"/>
    <property type="match status" value="1"/>
</dbReference>
<proteinExistence type="predicted"/>
<dbReference type="AlphaFoldDB" id="A0A8S4A139"/>